<evidence type="ECO:0000313" key="2">
    <source>
        <dbReference type="Proteomes" id="UP000015530"/>
    </source>
</evidence>
<dbReference type="HOGENOM" id="CLU_3142991_0_0_1"/>
<proteinExistence type="predicted"/>
<gene>
    <name evidence="1" type="ORF">CGLO_16099</name>
</gene>
<dbReference type="EMBL" id="AMYD01003822">
    <property type="protein sequence ID" value="EQB45081.1"/>
    <property type="molecule type" value="Genomic_DNA"/>
</dbReference>
<dbReference type="Proteomes" id="UP000015530">
    <property type="component" value="Unassembled WGS sequence"/>
</dbReference>
<protein>
    <submittedName>
        <fullName evidence="1">Uncharacterized protein</fullName>
    </submittedName>
</protein>
<comment type="caution">
    <text evidence="1">The sequence shown here is derived from an EMBL/GenBank/DDBJ whole genome shotgun (WGS) entry which is preliminary data.</text>
</comment>
<sequence length="49" mass="5359">MINPYVFSAAFNPDGIFVTNFAVVDFQVADDDVIGTPYFNANPIQFAKG</sequence>
<dbReference type="AlphaFoldDB" id="T0L0K4"/>
<accession>T0L0K4</accession>
<reference evidence="2" key="1">
    <citation type="journal article" date="2013" name="Mol. Plant Microbe Interact.">
        <title>Global aspects of pacC regulation of pathogenicity genes in Colletotrichum gloeosporioides as revealed by transcriptome analysis.</title>
        <authorList>
            <person name="Alkan N."/>
            <person name="Meng X."/>
            <person name="Friedlander G."/>
            <person name="Reuveni E."/>
            <person name="Sukno S."/>
            <person name="Sherman A."/>
            <person name="Thon M."/>
            <person name="Fluhr R."/>
            <person name="Prusky D."/>
        </authorList>
    </citation>
    <scope>NUCLEOTIDE SEQUENCE [LARGE SCALE GENOMIC DNA]</scope>
    <source>
        <strain evidence="2">Cg-14</strain>
    </source>
</reference>
<evidence type="ECO:0000313" key="1">
    <source>
        <dbReference type="EMBL" id="EQB45081.1"/>
    </source>
</evidence>
<name>T0L0K4_COLGC</name>
<organism evidence="1 2">
    <name type="scientific">Colletotrichum gloeosporioides (strain Cg-14)</name>
    <name type="common">Anthracnose fungus</name>
    <name type="synonym">Glomerella cingulata</name>
    <dbReference type="NCBI Taxonomy" id="1237896"/>
    <lineage>
        <taxon>Eukaryota</taxon>
        <taxon>Fungi</taxon>
        <taxon>Dikarya</taxon>
        <taxon>Ascomycota</taxon>
        <taxon>Pezizomycotina</taxon>
        <taxon>Sordariomycetes</taxon>
        <taxon>Hypocreomycetidae</taxon>
        <taxon>Glomerellales</taxon>
        <taxon>Glomerellaceae</taxon>
        <taxon>Colletotrichum</taxon>
        <taxon>Colletotrichum gloeosporioides species complex</taxon>
    </lineage>
</organism>